<feature type="transmembrane region" description="Helical" evidence="1">
    <location>
        <begin position="34"/>
        <end position="53"/>
    </location>
</feature>
<reference evidence="2" key="1">
    <citation type="submission" date="2013-08" db="EMBL/GenBank/DDBJ databases">
        <authorList>
            <person name="Mendez C."/>
            <person name="Richter M."/>
            <person name="Ferrer M."/>
            <person name="Sanchez J."/>
        </authorList>
    </citation>
    <scope>NUCLEOTIDE SEQUENCE</scope>
</reference>
<keyword evidence="1" id="KW-1133">Transmembrane helix</keyword>
<proteinExistence type="predicted"/>
<dbReference type="AlphaFoldDB" id="T0YYE9"/>
<gene>
    <name evidence="2" type="ORF">B2A_10960</name>
</gene>
<organism evidence="2">
    <name type="scientific">mine drainage metagenome</name>
    <dbReference type="NCBI Taxonomy" id="410659"/>
    <lineage>
        <taxon>unclassified sequences</taxon>
        <taxon>metagenomes</taxon>
        <taxon>ecological metagenomes</taxon>
    </lineage>
</organism>
<keyword evidence="1" id="KW-0472">Membrane</keyword>
<sequence length="102" mass="10344">MLFVGNASYAAGSSSGIISEIGYIKALLSQVGPALSATLFVVAGIFYAIGQMLPPDKKANFHTTSINIIIGAIVVAVLSVASTALASASSHLLTNMTIANMS</sequence>
<name>T0YYE9_9ZZZZ</name>
<feature type="transmembrane region" description="Helical" evidence="1">
    <location>
        <begin position="65"/>
        <end position="86"/>
    </location>
</feature>
<evidence type="ECO:0000313" key="2">
    <source>
        <dbReference type="EMBL" id="EQD40656.1"/>
    </source>
</evidence>
<comment type="caution">
    <text evidence="2">The sequence shown here is derived from an EMBL/GenBank/DDBJ whole genome shotgun (WGS) entry which is preliminary data.</text>
</comment>
<keyword evidence="1" id="KW-0812">Transmembrane</keyword>
<reference evidence="2" key="2">
    <citation type="journal article" date="2014" name="ISME J.">
        <title>Microbial stratification in low pH oxic and suboxic macroscopic growths along an acid mine drainage.</title>
        <authorList>
            <person name="Mendez-Garcia C."/>
            <person name="Mesa V."/>
            <person name="Sprenger R.R."/>
            <person name="Richter M."/>
            <person name="Diez M.S."/>
            <person name="Solano J."/>
            <person name="Bargiela R."/>
            <person name="Golyshina O.V."/>
            <person name="Manteca A."/>
            <person name="Ramos J.L."/>
            <person name="Gallego J.R."/>
            <person name="Llorente I."/>
            <person name="Martins Dos Santos V.A."/>
            <person name="Jensen O.N."/>
            <person name="Pelaez A.I."/>
            <person name="Sanchez J."/>
            <person name="Ferrer M."/>
        </authorList>
    </citation>
    <scope>NUCLEOTIDE SEQUENCE</scope>
</reference>
<protein>
    <submittedName>
        <fullName evidence="2">Membrane protein</fullName>
    </submittedName>
</protein>
<dbReference type="EMBL" id="AUZZ01007893">
    <property type="protein sequence ID" value="EQD40656.1"/>
    <property type="molecule type" value="Genomic_DNA"/>
</dbReference>
<accession>T0YYE9</accession>
<evidence type="ECO:0000256" key="1">
    <source>
        <dbReference type="SAM" id="Phobius"/>
    </source>
</evidence>